<evidence type="ECO:0000256" key="1">
    <source>
        <dbReference type="ARBA" id="ARBA00005457"/>
    </source>
</evidence>
<evidence type="ECO:0000313" key="2">
    <source>
        <dbReference type="EMBL" id="AFY05650.1"/>
    </source>
</evidence>
<comment type="similarity">
    <text evidence="1">Belongs to the MAM33 family.</text>
</comment>
<dbReference type="FunFam" id="3.10.280.10:FF:000005">
    <property type="entry name" value="Glycoprotein gC1qBP, putative"/>
    <property type="match status" value="1"/>
</dbReference>
<accession>A0A0A6Z9V2</accession>
<dbReference type="GO" id="GO:0042256">
    <property type="term" value="P:cytosolic ribosome assembly"/>
    <property type="evidence" value="ECO:0007669"/>
    <property type="project" value="TreeGrafter"/>
</dbReference>
<proteinExistence type="evidence at transcript level"/>
<name>A0A0A6Z9V2_PENVA</name>
<dbReference type="PANTHER" id="PTHR10826">
    <property type="entry name" value="COMPLEMENT COMPONENT 1"/>
    <property type="match status" value="1"/>
</dbReference>
<dbReference type="Pfam" id="PF02330">
    <property type="entry name" value="MAM33"/>
    <property type="match status" value="1"/>
</dbReference>
<dbReference type="InterPro" id="IPR036561">
    <property type="entry name" value="MAM33_sf"/>
</dbReference>
<sequence length="262" mass="29129">MSAISRAMYRLQSSLLPGVMGIRGVVAPSRNLTRSSVVMCSNAGHGRRPQLPSSTLCSCGCGIHGMHTRGDRELVEFLQEEIVAEKKTMASGIPSHLDDFKISVNDAEVILTKNFHDEVITINLNVNHTVDTEAPAELSQDQSEGELKSRPSFEVDIKVGSKTLSFTCSYTGPSDITEGQDQVEDVFGINELTMYEGEWNEEVYCVSGDILDGMMYDLLMNMLEERGVTNEFAEKLSNICSDYEHSLYVNLLQKVQDFVKRK</sequence>
<dbReference type="AlphaFoldDB" id="A0A0A6Z9V2"/>
<organism evidence="2">
    <name type="scientific">Penaeus vannamei</name>
    <name type="common">Whiteleg shrimp</name>
    <name type="synonym">Litopenaeus vannamei</name>
    <dbReference type="NCBI Taxonomy" id="6689"/>
    <lineage>
        <taxon>Eukaryota</taxon>
        <taxon>Metazoa</taxon>
        <taxon>Ecdysozoa</taxon>
        <taxon>Arthropoda</taxon>
        <taxon>Crustacea</taxon>
        <taxon>Multicrustacea</taxon>
        <taxon>Malacostraca</taxon>
        <taxon>Eumalacostraca</taxon>
        <taxon>Eucarida</taxon>
        <taxon>Decapoda</taxon>
        <taxon>Dendrobranchiata</taxon>
        <taxon>Penaeoidea</taxon>
        <taxon>Penaeidae</taxon>
        <taxon>Penaeus</taxon>
    </lineage>
</organism>
<dbReference type="SUPFAM" id="SSF54529">
    <property type="entry name" value="Mitochondrial glycoprotein MAM33-like"/>
    <property type="match status" value="1"/>
</dbReference>
<protein>
    <submittedName>
        <fullName evidence="2">GC1qR protein</fullName>
    </submittedName>
</protein>
<dbReference type="EMBL" id="JX435326">
    <property type="protein sequence ID" value="AFY05650.1"/>
    <property type="molecule type" value="mRNA"/>
</dbReference>
<dbReference type="PANTHER" id="PTHR10826:SF1">
    <property type="entry name" value="COMPLEMENT COMPONENT 1 Q SUBCOMPONENT-BINDING PROTEIN, MITOCHONDRIAL"/>
    <property type="match status" value="1"/>
</dbReference>
<reference evidence="2" key="1">
    <citation type="submission" date="2012-07" db="EMBL/GenBank/DDBJ databases">
        <title>A gC1qR gene in Litopenaeus vannamei.</title>
        <authorList>
            <person name="Zhang J."/>
            <person name="Wang J."/>
            <person name="Li F."/>
            <person name="Xiang J."/>
        </authorList>
    </citation>
    <scope>NUCLEOTIDE SEQUENCE</scope>
</reference>
<dbReference type="InterPro" id="IPR003428">
    <property type="entry name" value="MAM33"/>
</dbReference>
<dbReference type="Gene3D" id="3.10.280.10">
    <property type="entry name" value="Mitochondrial glycoprotein"/>
    <property type="match status" value="1"/>
</dbReference>
<dbReference type="GO" id="GO:0005759">
    <property type="term" value="C:mitochondrial matrix"/>
    <property type="evidence" value="ECO:0007669"/>
    <property type="project" value="InterPro"/>
</dbReference>